<keyword evidence="4" id="KW-1185">Reference proteome</keyword>
<accession>A0A077K9X9</accession>
<proteinExistence type="predicted"/>
<name>A0A077K9X9_9CAUD</name>
<dbReference type="PIRSF" id="PIRSF020481">
    <property type="entry name" value="BAP"/>
    <property type="match status" value="1"/>
</dbReference>
<dbReference type="InterPro" id="IPR058530">
    <property type="entry name" value="Baseplate_J-like_C"/>
</dbReference>
<dbReference type="Pfam" id="PF26079">
    <property type="entry name" value="Baseplate_J_C"/>
    <property type="match status" value="1"/>
</dbReference>
<dbReference type="InterPro" id="IPR058531">
    <property type="entry name" value="Baseplate_J_M"/>
</dbReference>
<evidence type="ECO:0000313" key="4">
    <source>
        <dbReference type="Proteomes" id="UP000028670"/>
    </source>
</evidence>
<feature type="domain" description="Baseplate J-like central" evidence="1">
    <location>
        <begin position="137"/>
        <end position="208"/>
    </location>
</feature>
<dbReference type="Pfam" id="PF26078">
    <property type="entry name" value="Baseplate_J_M"/>
    <property type="match status" value="1"/>
</dbReference>
<dbReference type="Proteomes" id="UP000028670">
    <property type="component" value="Segment"/>
</dbReference>
<dbReference type="PANTHER" id="PTHR35862">
    <property type="entry name" value="FELS-2 PROPHAGE PROTEIN"/>
    <property type="match status" value="1"/>
</dbReference>
<sequence length="302" mass="32634">MATIDLSQLPAPAVVETLDYEAILAERKDYFVSLYPADQRDAVRATLELESEPITKLLQENAYRELVWRQRVNDAARGVMLAFAEGEDLEQIAANFNVQRLTITPADDTTVPPTPAVMEGDDSLRERAQEAFEGLSVAGPTKAYEQFARSADGRVADARAISPAGAEVVVSVLSHLNDGTADESLLATVRTALSDDDTRPLGDRLTVQSATIVPYRIRATLYLASGPAAEPILDAAGKRADTYRTTRRRIGRDINRSAITAALHVEGVEKLVLHEPAEDIALDLTQAGYCTGVDIVNGGTSE</sequence>
<organism evidence="3 4">
    <name type="scientific">Ralstonia phage RSY1</name>
    <dbReference type="NCBI Taxonomy" id="1530085"/>
    <lineage>
        <taxon>Viruses</taxon>
        <taxon>Duplodnaviria</taxon>
        <taxon>Heunggongvirae</taxon>
        <taxon>Uroviricota</taxon>
        <taxon>Caudoviricetes</taxon>
        <taxon>Peduoviridae</taxon>
        <taxon>Arsyunavirus</taxon>
        <taxon>Arsyunavirus RSY1</taxon>
    </lineage>
</organism>
<dbReference type="EMBL" id="AB981169">
    <property type="protein sequence ID" value="BAP28124.1"/>
    <property type="molecule type" value="Genomic_DNA"/>
</dbReference>
<dbReference type="RefSeq" id="YP_009067100.1">
    <property type="nucleotide sequence ID" value="NC_025115.1"/>
</dbReference>
<protein>
    <submittedName>
        <fullName evidence="3">Uncharacterized protein</fullName>
    </submittedName>
</protein>
<dbReference type="KEGG" id="vg:20490202"/>
<evidence type="ECO:0000259" key="1">
    <source>
        <dbReference type="Pfam" id="PF26078"/>
    </source>
</evidence>
<evidence type="ECO:0000313" key="3">
    <source>
        <dbReference type="EMBL" id="BAP28124.1"/>
    </source>
</evidence>
<dbReference type="InterPro" id="IPR014507">
    <property type="entry name" value="Baseplate_assembly_J_pred"/>
</dbReference>
<dbReference type="InterPro" id="IPR052726">
    <property type="entry name" value="Phage_Baseplate_Hub"/>
</dbReference>
<feature type="domain" description="Baseplate J-like C-terminal" evidence="2">
    <location>
        <begin position="215"/>
        <end position="294"/>
    </location>
</feature>
<dbReference type="PANTHER" id="PTHR35862:SF1">
    <property type="entry name" value="FELS-2 PROPHAGE PROTEIN"/>
    <property type="match status" value="1"/>
</dbReference>
<dbReference type="OrthoDB" id="4712at10239"/>
<evidence type="ECO:0000259" key="2">
    <source>
        <dbReference type="Pfam" id="PF26079"/>
    </source>
</evidence>
<reference evidence="3 4" key="1">
    <citation type="submission" date="2014-08" db="EMBL/GenBank/DDBJ databases">
        <title>Characterization of a P2 like phage, RSY1, as a lysogenic conversion factor in Ralstonia solanacearum.</title>
        <authorList>
            <person name="Askora A."/>
            <person name="Kawasaki T."/>
            <person name="Fujie M."/>
            <person name="Yamada T."/>
        </authorList>
    </citation>
    <scope>NUCLEOTIDE SEQUENCE [LARGE SCALE GENOMIC DNA]</scope>
</reference>
<dbReference type="GeneID" id="20490202"/>